<evidence type="ECO:0000259" key="10">
    <source>
        <dbReference type="PROSITE" id="PS51194"/>
    </source>
</evidence>
<dbReference type="CDD" id="cd18787">
    <property type="entry name" value="SF2_C_DEAD"/>
    <property type="match status" value="1"/>
</dbReference>
<feature type="domain" description="Helicase ATP-binding" evidence="9">
    <location>
        <begin position="194"/>
        <end position="410"/>
    </location>
</feature>
<reference evidence="12 13" key="1">
    <citation type="submission" date="2019-09" db="EMBL/GenBank/DDBJ databases">
        <title>A chromosome-level genome assembly of the Chinese tupelo Nyssa sinensis.</title>
        <authorList>
            <person name="Yang X."/>
            <person name="Kang M."/>
            <person name="Yang Y."/>
            <person name="Xiong H."/>
            <person name="Wang M."/>
            <person name="Zhang Z."/>
            <person name="Wang Z."/>
            <person name="Wu H."/>
            <person name="Ma T."/>
            <person name="Liu J."/>
            <person name="Xi Z."/>
        </authorList>
    </citation>
    <scope>NUCLEOTIDE SEQUENCE [LARGE SCALE GENOMIC DNA]</scope>
    <source>
        <strain evidence="12">J267</strain>
        <tissue evidence="12">Leaf</tissue>
    </source>
</reference>
<comment type="similarity">
    <text evidence="7">Belongs to the DEAD box helicase family.</text>
</comment>
<dbReference type="SMART" id="SM00490">
    <property type="entry name" value="HELICc"/>
    <property type="match status" value="1"/>
</dbReference>
<name>A0A5J5C446_9ASTE</name>
<keyword evidence="1 7" id="KW-0547">Nucleotide-binding</keyword>
<dbReference type="Pfam" id="PF00271">
    <property type="entry name" value="Helicase_C"/>
    <property type="match status" value="1"/>
</dbReference>
<dbReference type="GO" id="GO:0003724">
    <property type="term" value="F:RNA helicase activity"/>
    <property type="evidence" value="ECO:0007669"/>
    <property type="project" value="UniProtKB-EC"/>
</dbReference>
<gene>
    <name evidence="12" type="ORF">F0562_000584</name>
</gene>
<feature type="compositionally biased region" description="Basic and acidic residues" evidence="8">
    <location>
        <begin position="83"/>
        <end position="94"/>
    </location>
</feature>
<dbReference type="InterPro" id="IPR011545">
    <property type="entry name" value="DEAD/DEAH_box_helicase_dom"/>
</dbReference>
<evidence type="ECO:0000256" key="8">
    <source>
        <dbReference type="SAM" id="MobiDB-lite"/>
    </source>
</evidence>
<accession>A0A5J5C446</accession>
<dbReference type="Proteomes" id="UP000325577">
    <property type="component" value="Linkage Group LG0"/>
</dbReference>
<proteinExistence type="inferred from homology"/>
<evidence type="ECO:0000256" key="5">
    <source>
        <dbReference type="ARBA" id="ARBA00022884"/>
    </source>
</evidence>
<evidence type="ECO:0000313" key="13">
    <source>
        <dbReference type="Proteomes" id="UP000325577"/>
    </source>
</evidence>
<dbReference type="GO" id="GO:0003723">
    <property type="term" value="F:RNA binding"/>
    <property type="evidence" value="ECO:0007669"/>
    <property type="project" value="UniProtKB-UniRule"/>
</dbReference>
<evidence type="ECO:0000256" key="1">
    <source>
        <dbReference type="ARBA" id="ARBA00022741"/>
    </source>
</evidence>
<feature type="region of interest" description="Disordered" evidence="8">
    <location>
        <begin position="65"/>
        <end position="141"/>
    </location>
</feature>
<dbReference type="Pfam" id="PF00270">
    <property type="entry name" value="DEAD"/>
    <property type="match status" value="1"/>
</dbReference>
<feature type="short sequence motif" description="Q motif" evidence="6">
    <location>
        <begin position="162"/>
        <end position="190"/>
    </location>
</feature>
<dbReference type="PROSITE" id="PS00039">
    <property type="entry name" value="DEAD_ATP_HELICASE"/>
    <property type="match status" value="1"/>
</dbReference>
<dbReference type="InterPro" id="IPR014001">
    <property type="entry name" value="Helicase_ATP-bd"/>
</dbReference>
<evidence type="ECO:0000313" key="12">
    <source>
        <dbReference type="EMBL" id="KAA8548900.1"/>
    </source>
</evidence>
<dbReference type="AlphaFoldDB" id="A0A5J5C446"/>
<dbReference type="PROSITE" id="PS51194">
    <property type="entry name" value="HELICASE_CTER"/>
    <property type="match status" value="1"/>
</dbReference>
<dbReference type="CDD" id="cd17946">
    <property type="entry name" value="DEADc_DDX24"/>
    <property type="match status" value="1"/>
</dbReference>
<dbReference type="InterPro" id="IPR000629">
    <property type="entry name" value="RNA-helicase_DEAD-box_CS"/>
</dbReference>
<dbReference type="OrthoDB" id="4310724at2759"/>
<dbReference type="PANTHER" id="PTHR24031">
    <property type="entry name" value="RNA HELICASE"/>
    <property type="match status" value="1"/>
</dbReference>
<feature type="domain" description="DEAD-box RNA helicase Q" evidence="11">
    <location>
        <begin position="162"/>
        <end position="190"/>
    </location>
</feature>
<dbReference type="InterPro" id="IPR027417">
    <property type="entry name" value="P-loop_NTPase"/>
</dbReference>
<evidence type="ECO:0000259" key="9">
    <source>
        <dbReference type="PROSITE" id="PS51192"/>
    </source>
</evidence>
<dbReference type="EMBL" id="CM018031">
    <property type="protein sequence ID" value="KAA8548900.1"/>
    <property type="molecule type" value="Genomic_DNA"/>
</dbReference>
<keyword evidence="5 7" id="KW-0694">RNA-binding</keyword>
<dbReference type="GO" id="GO:0016787">
    <property type="term" value="F:hydrolase activity"/>
    <property type="evidence" value="ECO:0007669"/>
    <property type="project" value="UniProtKB-KW"/>
</dbReference>
<keyword evidence="2 7" id="KW-0378">Hydrolase</keyword>
<keyword evidence="3 7" id="KW-0347">Helicase</keyword>
<organism evidence="12 13">
    <name type="scientific">Nyssa sinensis</name>
    <dbReference type="NCBI Taxonomy" id="561372"/>
    <lineage>
        <taxon>Eukaryota</taxon>
        <taxon>Viridiplantae</taxon>
        <taxon>Streptophyta</taxon>
        <taxon>Embryophyta</taxon>
        <taxon>Tracheophyta</taxon>
        <taxon>Spermatophyta</taxon>
        <taxon>Magnoliopsida</taxon>
        <taxon>eudicotyledons</taxon>
        <taxon>Gunneridae</taxon>
        <taxon>Pentapetalae</taxon>
        <taxon>asterids</taxon>
        <taxon>Cornales</taxon>
        <taxon>Nyssaceae</taxon>
        <taxon>Nyssa</taxon>
    </lineage>
</organism>
<evidence type="ECO:0000256" key="4">
    <source>
        <dbReference type="ARBA" id="ARBA00022840"/>
    </source>
</evidence>
<evidence type="ECO:0000256" key="6">
    <source>
        <dbReference type="PROSITE-ProRule" id="PRU00552"/>
    </source>
</evidence>
<keyword evidence="4 7" id="KW-0067">ATP-binding</keyword>
<dbReference type="EC" id="3.6.4.13" evidence="7"/>
<dbReference type="GO" id="GO:0005524">
    <property type="term" value="F:ATP binding"/>
    <property type="evidence" value="ECO:0007669"/>
    <property type="project" value="UniProtKB-UniRule"/>
</dbReference>
<dbReference type="PROSITE" id="PS51192">
    <property type="entry name" value="HELICASE_ATP_BIND_1"/>
    <property type="match status" value="1"/>
</dbReference>
<dbReference type="SMART" id="SM00487">
    <property type="entry name" value="DEXDc"/>
    <property type="match status" value="1"/>
</dbReference>
<evidence type="ECO:0000256" key="7">
    <source>
        <dbReference type="RuleBase" id="RU365068"/>
    </source>
</evidence>
<evidence type="ECO:0000256" key="3">
    <source>
        <dbReference type="ARBA" id="ARBA00022806"/>
    </source>
</evidence>
<keyword evidence="13" id="KW-1185">Reference proteome</keyword>
<dbReference type="InterPro" id="IPR001650">
    <property type="entry name" value="Helicase_C-like"/>
</dbReference>
<feature type="region of interest" description="Disordered" evidence="8">
    <location>
        <begin position="1"/>
        <end position="24"/>
    </location>
</feature>
<dbReference type="Gene3D" id="3.40.50.300">
    <property type="entry name" value="P-loop containing nucleotide triphosphate hydrolases"/>
    <property type="match status" value="2"/>
</dbReference>
<dbReference type="InterPro" id="IPR014014">
    <property type="entry name" value="RNA_helicase_DEAD_Q_motif"/>
</dbReference>
<protein>
    <recommendedName>
        <fullName evidence="7">ATP-dependent RNA helicase</fullName>
        <ecNumber evidence="7">3.6.4.13</ecNumber>
    </recommendedName>
</protein>
<feature type="compositionally biased region" description="Basic and acidic residues" evidence="8">
    <location>
        <begin position="108"/>
        <end position="118"/>
    </location>
</feature>
<dbReference type="SUPFAM" id="SSF52540">
    <property type="entry name" value="P-loop containing nucleoside triphosphate hydrolases"/>
    <property type="match status" value="1"/>
</dbReference>
<comment type="function">
    <text evidence="7">RNA helicase.</text>
</comment>
<dbReference type="PROSITE" id="PS51195">
    <property type="entry name" value="Q_MOTIF"/>
    <property type="match status" value="1"/>
</dbReference>
<sequence>MASQTSKGRPKKAKRSREDSEQLERIDSLLWNSSLPNDDDPFSLLIGSNELEGGFLSLEEIDESEYGLEIPKPGREKVKRGTKQTEKSKKREAGDADAGSGGEAEAGSEDKVEEEDKKVKRKKKRKNKNKKAKETEENAKLAAVSNDKNDIEGDSVDEDEYYAWNELRLHRLLMKSVYRLMFKEPTPIQKSCIPAAAHQGKDVIGAAETGSGKTLAFGLPILQRLLEEREKANKLLEENGEPGDKIAPRGLLRALIITPTRELALQVTDHLKEVAKGTNIRVVPIVGGMSTEKQERVLKARPEIVVGTPGRLWELMSGGEIHLVELHSLSFFVLDEADRMIENGHFHELQSIIDLLPMTSGSIEEHRENTNCVTVSSFQRKKRQTFVFSATIALSADFRKKLKGGSLKSKQSMNEGFNSIENLSERAGMRANVAIVDLTNASIMADKLEESFIECREEDKDAYLYYILSVHGQGRTIVFCTSIAALRHTSSLLRILGINVWTLHAQMQQRARLKAIDRFRGSEHGILVATDVAARGLDIPGVRTVVHYQLPHSAEVYVHRSGRTARASADGCSIALICPNETSKFAALCKSFSKESFQQFPVEISYMPEIAKRLSLARQIDKILRNDSQENAKKSWFERNAKSVELVVEDDDSEEERVNNHKQKKASSIHLKKLQQDLTMLLSRPLQPKTFSRRFLAGAGVSPLLQHQFEELAQQKLGDIGNSGESKRRKLVVIGQDCVEPLQALRSAGQEVSMNPKGTAEKRRNIDNLRRKRKAEKKSIISAPSFLNIVISSLPLSEGIFSDY</sequence>
<evidence type="ECO:0000256" key="2">
    <source>
        <dbReference type="ARBA" id="ARBA00022801"/>
    </source>
</evidence>
<comment type="domain">
    <text evidence="7">The Q motif is unique to and characteristic of the DEAD box family of RNA helicases and controls ATP binding and hydrolysis.</text>
</comment>
<feature type="domain" description="Helicase C-terminal" evidence="10">
    <location>
        <begin position="447"/>
        <end position="608"/>
    </location>
</feature>
<feature type="compositionally biased region" description="Basic residues" evidence="8">
    <location>
        <begin position="119"/>
        <end position="131"/>
    </location>
</feature>
<comment type="catalytic activity">
    <reaction evidence="7">
        <text>ATP + H2O = ADP + phosphate + H(+)</text>
        <dbReference type="Rhea" id="RHEA:13065"/>
        <dbReference type="ChEBI" id="CHEBI:15377"/>
        <dbReference type="ChEBI" id="CHEBI:15378"/>
        <dbReference type="ChEBI" id="CHEBI:30616"/>
        <dbReference type="ChEBI" id="CHEBI:43474"/>
        <dbReference type="ChEBI" id="CHEBI:456216"/>
        <dbReference type="EC" id="3.6.4.13"/>
    </reaction>
</comment>
<evidence type="ECO:0000259" key="11">
    <source>
        <dbReference type="PROSITE" id="PS51195"/>
    </source>
</evidence>